<keyword evidence="1" id="KW-0812">Transmembrane</keyword>
<keyword evidence="1" id="KW-0472">Membrane</keyword>
<feature type="transmembrane region" description="Helical" evidence="1">
    <location>
        <begin position="69"/>
        <end position="90"/>
    </location>
</feature>
<feature type="transmembrane region" description="Helical" evidence="1">
    <location>
        <begin position="111"/>
        <end position="132"/>
    </location>
</feature>
<keyword evidence="1" id="KW-1133">Transmembrane helix</keyword>
<dbReference type="KEGG" id="dpf:ON006_10710"/>
<keyword evidence="3" id="KW-1185">Reference proteome</keyword>
<evidence type="ECO:0000313" key="2">
    <source>
        <dbReference type="EMBL" id="WAC14407.1"/>
    </source>
</evidence>
<feature type="transmembrane region" description="Helical" evidence="1">
    <location>
        <begin position="38"/>
        <end position="57"/>
    </location>
</feature>
<gene>
    <name evidence="2" type="ORF">ON006_10710</name>
</gene>
<evidence type="ECO:0000256" key="1">
    <source>
        <dbReference type="SAM" id="Phobius"/>
    </source>
</evidence>
<dbReference type="RefSeq" id="WP_244819774.1">
    <property type="nucleotide sequence ID" value="NZ_CP112998.1"/>
</dbReference>
<accession>A0A9E8NG77</accession>
<evidence type="ECO:0000313" key="3">
    <source>
        <dbReference type="Proteomes" id="UP001164653"/>
    </source>
</evidence>
<sequence>MNIDDLKSGWQNAGGQSLTEKELEMMTKIQNHPSLKKVRLKFIIEATLLTILLFVYYDGFDGAEKPFYVNMLLVVSILMYLTNNLIGYFFTKNPVNAVNIKQSLARQVDTLKKISVFSMLSSIIYGSSLLLFLTSEIAFTQRKYIILAGIVIAFALLFYYSFINWQRKIAHFKLLEEEF</sequence>
<proteinExistence type="predicted"/>
<dbReference type="AlphaFoldDB" id="A0A9E8NG77"/>
<protein>
    <recommendedName>
        <fullName evidence="4">DUF3278 domain-containing protein</fullName>
    </recommendedName>
</protein>
<evidence type="ECO:0008006" key="4">
    <source>
        <dbReference type="Google" id="ProtNLM"/>
    </source>
</evidence>
<dbReference type="EMBL" id="CP112998">
    <property type="protein sequence ID" value="WAC14407.1"/>
    <property type="molecule type" value="Genomic_DNA"/>
</dbReference>
<feature type="transmembrane region" description="Helical" evidence="1">
    <location>
        <begin position="144"/>
        <end position="163"/>
    </location>
</feature>
<organism evidence="2 3">
    <name type="scientific">Dyadobacter pollutisoli</name>
    <dbReference type="NCBI Taxonomy" id="2910158"/>
    <lineage>
        <taxon>Bacteria</taxon>
        <taxon>Pseudomonadati</taxon>
        <taxon>Bacteroidota</taxon>
        <taxon>Cytophagia</taxon>
        <taxon>Cytophagales</taxon>
        <taxon>Spirosomataceae</taxon>
        <taxon>Dyadobacter</taxon>
    </lineage>
</organism>
<name>A0A9E8NG77_9BACT</name>
<dbReference type="Proteomes" id="UP001164653">
    <property type="component" value="Chromosome"/>
</dbReference>
<reference evidence="2" key="1">
    <citation type="submission" date="2022-11" db="EMBL/GenBank/DDBJ databases">
        <title>Dyadobacter pollutisoli sp. nov., isolated from plastic dumped soil.</title>
        <authorList>
            <person name="Kim J.M."/>
            <person name="Kim K.R."/>
            <person name="Lee J.K."/>
            <person name="Hao L."/>
            <person name="Jeon C.O."/>
        </authorList>
    </citation>
    <scope>NUCLEOTIDE SEQUENCE</scope>
    <source>
        <strain evidence="2">U1</strain>
    </source>
</reference>